<organism evidence="2 3">
    <name type="scientific">Cristinia sonorae</name>
    <dbReference type="NCBI Taxonomy" id="1940300"/>
    <lineage>
        <taxon>Eukaryota</taxon>
        <taxon>Fungi</taxon>
        <taxon>Dikarya</taxon>
        <taxon>Basidiomycota</taxon>
        <taxon>Agaricomycotina</taxon>
        <taxon>Agaricomycetes</taxon>
        <taxon>Agaricomycetidae</taxon>
        <taxon>Agaricales</taxon>
        <taxon>Pleurotineae</taxon>
        <taxon>Stephanosporaceae</taxon>
        <taxon>Cristinia</taxon>
    </lineage>
</organism>
<proteinExistence type="predicted"/>
<sequence length="330" mass="37714">MKTDLILQEPDMERLSPWQPKATIHSLPNELMLSIFPLLPLRSLIAARGVSREWNHFSSVSFIPPARKALLELYLEVIKSPSFLSSRKLVADHLRELDREGYIDLLEADTGVPLPDEFRVWVLEWPLNAVCTWLWPGLESIQPPHLREVFPRQTMNLLRSLDIRPRKIHLRHRSTTDNTVVLRPMRHTEPSNTAKDWCWMIIIQVARDPFAMDFLLFGGQGLGAGVQNTVLVVKDDVVRPGMGWVEYLRKELEKQDEAYLKKLSAENAISLPQLPPPSITLLRGRASPRARLQGGLRDTLRGFKVVCLNLLDTASRAWRRPVEPTDATPI</sequence>
<dbReference type="Gene3D" id="1.20.1280.50">
    <property type="match status" value="1"/>
</dbReference>
<dbReference type="OrthoDB" id="2788844at2759"/>
<feature type="domain" description="F-box" evidence="1">
    <location>
        <begin position="21"/>
        <end position="55"/>
    </location>
</feature>
<reference evidence="2" key="1">
    <citation type="journal article" date="2021" name="New Phytol.">
        <title>Evolutionary innovations through gain and loss of genes in the ectomycorrhizal Boletales.</title>
        <authorList>
            <person name="Wu G."/>
            <person name="Miyauchi S."/>
            <person name="Morin E."/>
            <person name="Kuo A."/>
            <person name="Drula E."/>
            <person name="Varga T."/>
            <person name="Kohler A."/>
            <person name="Feng B."/>
            <person name="Cao Y."/>
            <person name="Lipzen A."/>
            <person name="Daum C."/>
            <person name="Hundley H."/>
            <person name="Pangilinan J."/>
            <person name="Johnson J."/>
            <person name="Barry K."/>
            <person name="LaButti K."/>
            <person name="Ng V."/>
            <person name="Ahrendt S."/>
            <person name="Min B."/>
            <person name="Choi I.G."/>
            <person name="Park H."/>
            <person name="Plett J.M."/>
            <person name="Magnuson J."/>
            <person name="Spatafora J.W."/>
            <person name="Nagy L.G."/>
            <person name="Henrissat B."/>
            <person name="Grigoriev I.V."/>
            <person name="Yang Z.L."/>
            <person name="Xu J."/>
            <person name="Martin F.M."/>
        </authorList>
    </citation>
    <scope>NUCLEOTIDE SEQUENCE</scope>
    <source>
        <strain evidence="2">KKN 215</strain>
    </source>
</reference>
<dbReference type="Proteomes" id="UP000813824">
    <property type="component" value="Unassembled WGS sequence"/>
</dbReference>
<protein>
    <recommendedName>
        <fullName evidence="1">F-box domain-containing protein</fullName>
    </recommendedName>
</protein>
<gene>
    <name evidence="2" type="ORF">BXZ70DRAFT_951828</name>
</gene>
<dbReference type="AlphaFoldDB" id="A0A8K0UJN8"/>
<dbReference type="SUPFAM" id="SSF81383">
    <property type="entry name" value="F-box domain"/>
    <property type="match status" value="1"/>
</dbReference>
<name>A0A8K0UJN8_9AGAR</name>
<keyword evidence="3" id="KW-1185">Reference proteome</keyword>
<dbReference type="PROSITE" id="PS50181">
    <property type="entry name" value="FBOX"/>
    <property type="match status" value="1"/>
</dbReference>
<evidence type="ECO:0000259" key="1">
    <source>
        <dbReference type="PROSITE" id="PS50181"/>
    </source>
</evidence>
<accession>A0A8K0UJN8</accession>
<evidence type="ECO:0000313" key="2">
    <source>
        <dbReference type="EMBL" id="KAH8092226.1"/>
    </source>
</evidence>
<comment type="caution">
    <text evidence="2">The sequence shown here is derived from an EMBL/GenBank/DDBJ whole genome shotgun (WGS) entry which is preliminary data.</text>
</comment>
<dbReference type="InterPro" id="IPR001810">
    <property type="entry name" value="F-box_dom"/>
</dbReference>
<dbReference type="CDD" id="cd09917">
    <property type="entry name" value="F-box_SF"/>
    <property type="match status" value="1"/>
</dbReference>
<dbReference type="Pfam" id="PF12937">
    <property type="entry name" value="F-box-like"/>
    <property type="match status" value="1"/>
</dbReference>
<dbReference type="InterPro" id="IPR036047">
    <property type="entry name" value="F-box-like_dom_sf"/>
</dbReference>
<evidence type="ECO:0000313" key="3">
    <source>
        <dbReference type="Proteomes" id="UP000813824"/>
    </source>
</evidence>
<dbReference type="EMBL" id="JAEVFJ010000033">
    <property type="protein sequence ID" value="KAH8092226.1"/>
    <property type="molecule type" value="Genomic_DNA"/>
</dbReference>